<keyword evidence="9" id="KW-0238">DNA-binding</keyword>
<dbReference type="GO" id="GO:0006271">
    <property type="term" value="P:DNA strand elongation involved in DNA replication"/>
    <property type="evidence" value="ECO:0007669"/>
    <property type="project" value="TreeGrafter"/>
</dbReference>
<accession>A0A8T9T2D9</accession>
<sequence length="407" mass="44498">MATVEKTLVATTSKFIASGAALLRVAQHAQLAAPKNQPIVPILENLLLSVAGSQLTFTGYDLEHRFTSCPLPIERRGTEDVHVCVRGRQLIDLLKNLPDQPLTLAVVSDESKYPSLHVHAVTDSLGFIPTHTATARYEMSGDPGHDYPAAHPMGKIATSFTLPGHVLLAALQATLPVTSRDELRPAMTGILVTVNAATIEFAATDGHRLVAITKDDEHVLSGEARSFILPHKAAELLLKLVNRAETIELLVGASQLLVKMERGELQVRLLDEKYPDYKKVIPADNPNMLTVHRVEMLAAIKRCQLFAPHTMHQVRFILSPAGCQVEAENKDEISKATESVPGTYEGADMTIGFNANFLRFFLEKMPCQSVRINMGRNNQPGVFTSADASDGLLCLLMPVMLTDYNAR</sequence>
<name>A0A8T9T2D9_9BACT</name>
<keyword evidence="5 10" id="KW-0808">Transferase</keyword>
<comment type="subunit">
    <text evidence="10">Forms a ring-shaped head-to-tail homodimer around DNA.</text>
</comment>
<feature type="domain" description="DNA polymerase III beta sliding clamp N-terminal" evidence="11">
    <location>
        <begin position="16"/>
        <end position="110"/>
    </location>
</feature>
<evidence type="ECO:0000256" key="5">
    <source>
        <dbReference type="ARBA" id="ARBA00022679"/>
    </source>
</evidence>
<feature type="domain" description="DNA polymerase III beta sliding clamp central" evidence="12">
    <location>
        <begin position="162"/>
        <end position="276"/>
    </location>
</feature>
<evidence type="ECO:0000256" key="6">
    <source>
        <dbReference type="ARBA" id="ARBA00022695"/>
    </source>
</evidence>
<keyword evidence="15" id="KW-1185">Reference proteome</keyword>
<dbReference type="PANTHER" id="PTHR30478:SF0">
    <property type="entry name" value="BETA SLIDING CLAMP"/>
    <property type="match status" value="1"/>
</dbReference>
<feature type="domain" description="DNA polymerase III beta sliding clamp C-terminal" evidence="13">
    <location>
        <begin position="278"/>
        <end position="386"/>
    </location>
</feature>
<dbReference type="CDD" id="cd00140">
    <property type="entry name" value="beta_clamp"/>
    <property type="match status" value="1"/>
</dbReference>
<reference evidence="14 15" key="1">
    <citation type="submission" date="2022-04" db="EMBL/GenBank/DDBJ databases">
        <title>Hymenobacter sp. isolated from the air.</title>
        <authorList>
            <person name="Won M."/>
            <person name="Lee C.-M."/>
            <person name="Woen H.-Y."/>
            <person name="Kwon S.-W."/>
        </authorList>
    </citation>
    <scope>NUCLEOTIDE SEQUENCE [LARGE SCALE GENOMIC DNA]</scope>
    <source>
        <strain evidence="15">5413 J-13</strain>
    </source>
</reference>
<evidence type="ECO:0000256" key="3">
    <source>
        <dbReference type="ARBA" id="ARBA00021035"/>
    </source>
</evidence>
<evidence type="ECO:0000256" key="10">
    <source>
        <dbReference type="PIRNR" id="PIRNR000804"/>
    </source>
</evidence>
<dbReference type="Pfam" id="PF02767">
    <property type="entry name" value="DNA_pol3_beta_2"/>
    <property type="match status" value="1"/>
</dbReference>
<keyword evidence="6 10" id="KW-0548">Nucleotidyltransferase</keyword>
<comment type="similarity">
    <text evidence="2 10">Belongs to the beta sliding clamp family.</text>
</comment>
<dbReference type="Gene3D" id="3.10.150.10">
    <property type="entry name" value="DNA Polymerase III, subunit A, domain 2"/>
    <property type="match status" value="1"/>
</dbReference>
<dbReference type="PIRSF" id="PIRSF000804">
    <property type="entry name" value="DNA_pol_III_b"/>
    <property type="match status" value="1"/>
</dbReference>
<dbReference type="InterPro" id="IPR001001">
    <property type="entry name" value="DNA_polIII_beta"/>
</dbReference>
<dbReference type="InterPro" id="IPR046938">
    <property type="entry name" value="DNA_clamp_sf"/>
</dbReference>
<dbReference type="GO" id="GO:0003677">
    <property type="term" value="F:DNA binding"/>
    <property type="evidence" value="ECO:0007669"/>
    <property type="project" value="UniProtKB-UniRule"/>
</dbReference>
<dbReference type="InterPro" id="IPR022635">
    <property type="entry name" value="DNA_polIII_beta_C"/>
</dbReference>
<comment type="function">
    <text evidence="10">Confers DNA tethering and processivity to DNA polymerases and other proteins. Acts as a clamp, forming a ring around DNA (a reaction catalyzed by the clamp-loading complex) which diffuses in an ATP-independent manner freely and bidirectionally along dsDNA. Initially characterized for its ability to contact the catalytic subunit of DNA polymerase III (Pol III), a complex, multichain enzyme responsible for most of the replicative synthesis in bacteria; Pol III exhibits 3'-5' exonuclease proofreading activity. The beta chain is required for initiation of replication as well as for processivity of DNA replication.</text>
</comment>
<dbReference type="NCBIfam" id="TIGR00663">
    <property type="entry name" value="dnan"/>
    <property type="match status" value="1"/>
</dbReference>
<evidence type="ECO:0000256" key="1">
    <source>
        <dbReference type="ARBA" id="ARBA00004496"/>
    </source>
</evidence>
<evidence type="ECO:0000313" key="15">
    <source>
        <dbReference type="Proteomes" id="UP000829925"/>
    </source>
</evidence>
<comment type="subcellular location">
    <subcellularLocation>
        <location evidence="1 10">Cytoplasm</location>
    </subcellularLocation>
</comment>
<evidence type="ECO:0000256" key="7">
    <source>
        <dbReference type="ARBA" id="ARBA00022705"/>
    </source>
</evidence>
<keyword evidence="7 10" id="KW-0235">DNA replication</keyword>
<evidence type="ECO:0000259" key="12">
    <source>
        <dbReference type="Pfam" id="PF02767"/>
    </source>
</evidence>
<evidence type="ECO:0000256" key="9">
    <source>
        <dbReference type="ARBA" id="ARBA00023125"/>
    </source>
</evidence>
<dbReference type="Proteomes" id="UP000829925">
    <property type="component" value="Chromosome"/>
</dbReference>
<dbReference type="SUPFAM" id="SSF55979">
    <property type="entry name" value="DNA clamp"/>
    <property type="match status" value="3"/>
</dbReference>
<dbReference type="GO" id="GO:0003887">
    <property type="term" value="F:DNA-directed DNA polymerase activity"/>
    <property type="evidence" value="ECO:0007669"/>
    <property type="project" value="UniProtKB-UniRule"/>
</dbReference>
<dbReference type="GO" id="GO:0008408">
    <property type="term" value="F:3'-5' exonuclease activity"/>
    <property type="evidence" value="ECO:0007669"/>
    <property type="project" value="InterPro"/>
</dbReference>
<evidence type="ECO:0000259" key="11">
    <source>
        <dbReference type="Pfam" id="PF00712"/>
    </source>
</evidence>
<gene>
    <name evidence="14" type="primary">dnaN</name>
    <name evidence="14" type="ORF">MUN82_04020</name>
</gene>
<evidence type="ECO:0000313" key="14">
    <source>
        <dbReference type="EMBL" id="UOR06266.1"/>
    </source>
</evidence>
<dbReference type="GO" id="GO:0009360">
    <property type="term" value="C:DNA polymerase III complex"/>
    <property type="evidence" value="ECO:0007669"/>
    <property type="project" value="InterPro"/>
</dbReference>
<dbReference type="Pfam" id="PF02768">
    <property type="entry name" value="DNA_pol3_beta_3"/>
    <property type="match status" value="1"/>
</dbReference>
<organism evidence="14 15">
    <name type="scientific">Hymenobacter aerilatus</name>
    <dbReference type="NCBI Taxonomy" id="2932251"/>
    <lineage>
        <taxon>Bacteria</taxon>
        <taxon>Pseudomonadati</taxon>
        <taxon>Bacteroidota</taxon>
        <taxon>Cytophagia</taxon>
        <taxon>Cytophagales</taxon>
        <taxon>Hymenobacteraceae</taxon>
        <taxon>Hymenobacter</taxon>
    </lineage>
</organism>
<dbReference type="InterPro" id="IPR022634">
    <property type="entry name" value="DNA_polIII_beta_N"/>
</dbReference>
<evidence type="ECO:0000256" key="8">
    <source>
        <dbReference type="ARBA" id="ARBA00022932"/>
    </source>
</evidence>
<dbReference type="GO" id="GO:0005737">
    <property type="term" value="C:cytoplasm"/>
    <property type="evidence" value="ECO:0007669"/>
    <property type="project" value="UniProtKB-SubCell"/>
</dbReference>
<evidence type="ECO:0000256" key="4">
    <source>
        <dbReference type="ARBA" id="ARBA00022490"/>
    </source>
</evidence>
<dbReference type="AlphaFoldDB" id="A0A8T9T2D9"/>
<keyword evidence="8 10" id="KW-0239">DNA-directed DNA polymerase</keyword>
<evidence type="ECO:0000259" key="13">
    <source>
        <dbReference type="Pfam" id="PF02768"/>
    </source>
</evidence>
<dbReference type="InterPro" id="IPR022637">
    <property type="entry name" value="DNA_polIII_beta_cen"/>
</dbReference>
<protein>
    <recommendedName>
        <fullName evidence="3 10">Beta sliding clamp</fullName>
    </recommendedName>
</protein>
<dbReference type="Gene3D" id="3.70.10.10">
    <property type="match status" value="1"/>
</dbReference>
<dbReference type="EMBL" id="CP095053">
    <property type="protein sequence ID" value="UOR06266.1"/>
    <property type="molecule type" value="Genomic_DNA"/>
</dbReference>
<dbReference type="Pfam" id="PF00712">
    <property type="entry name" value="DNA_pol3_beta"/>
    <property type="match status" value="1"/>
</dbReference>
<dbReference type="SMART" id="SM00480">
    <property type="entry name" value="POL3Bc"/>
    <property type="match status" value="1"/>
</dbReference>
<dbReference type="PANTHER" id="PTHR30478">
    <property type="entry name" value="DNA POLYMERASE III SUBUNIT BETA"/>
    <property type="match status" value="1"/>
</dbReference>
<dbReference type="KEGG" id="haei:MUN82_04020"/>
<keyword evidence="4 10" id="KW-0963">Cytoplasm</keyword>
<evidence type="ECO:0000256" key="2">
    <source>
        <dbReference type="ARBA" id="ARBA00010752"/>
    </source>
</evidence>
<proteinExistence type="inferred from homology"/>
<dbReference type="RefSeq" id="WP_245095202.1">
    <property type="nucleotide sequence ID" value="NZ_CP095053.1"/>
</dbReference>